<evidence type="ECO:0000256" key="2">
    <source>
        <dbReference type="ARBA" id="ARBA00022737"/>
    </source>
</evidence>
<evidence type="ECO:0000259" key="8">
    <source>
        <dbReference type="Pfam" id="PF23914"/>
    </source>
</evidence>
<gene>
    <name evidence="9" type="primary">ccmI</name>
    <name evidence="9" type="ORF">JF625_10805</name>
</gene>
<feature type="compositionally biased region" description="Pro residues" evidence="6">
    <location>
        <begin position="292"/>
        <end position="302"/>
    </location>
</feature>
<dbReference type="Gene3D" id="1.25.40.10">
    <property type="entry name" value="Tetratricopeptide repeat domain"/>
    <property type="match status" value="2"/>
</dbReference>
<keyword evidence="7" id="KW-0812">Transmembrane</keyword>
<comment type="subcellular location">
    <subcellularLocation>
        <location evidence="1">Cell envelope</location>
    </subcellularLocation>
</comment>
<keyword evidence="3" id="KW-0201">Cytochrome c-type biogenesis</keyword>
<dbReference type="PANTHER" id="PTHR47870:SF1">
    <property type="entry name" value="CYTOCHROME C-TYPE BIOGENESIS PROTEIN CCMH"/>
    <property type="match status" value="1"/>
</dbReference>
<name>A0A952FNS0_9PROT</name>
<dbReference type="InterPro" id="IPR019734">
    <property type="entry name" value="TPR_rpt"/>
</dbReference>
<evidence type="ECO:0000313" key="9">
    <source>
        <dbReference type="EMBL" id="MBW8725626.1"/>
    </source>
</evidence>
<dbReference type="InterPro" id="IPR017560">
    <property type="entry name" value="Cyt_c_biogenesis_CcmI"/>
</dbReference>
<feature type="domain" description="Cytochrome c-type biogenesis protein H TPR" evidence="8">
    <location>
        <begin position="135"/>
        <end position="266"/>
    </location>
</feature>
<sequence>MTGWTFWIVAALLTAGAVALLLRRLFATDAAGAAGSDAAIYRDQLKELERERAAGEIGVAEAEAAKAEIARRLLAAAGQAQPAVDAPAMPPRRIALGLAVLLPVAALAVYLAEGTPGLPSQPFASRDPGERLAVQSASAEAQALEQRLASNPQDRAGWIELGQRWGQLGESAKAADAYGRAIGLSGGGLGNADAELTGRYGEALVGANGGTVTETARAAFEQVLTLRPADVRARYFLALGNAQAGDDKAALELWQALARESPADAPWLPSVRQHLAEAAQRLGLDPASATPQPQPAARPAPPANGGAIASLPPDEQAKAIRGMVDGLAARLEQSPDDLEGWVRLARARGVLGEADAAADAYARAAALAPDNNDLLRAYADALLTAGRGEEVPPLLETGLRRILASEPNDLQALWFLGVAAQKAGQPEEARRLWGRMRDQFQEGSQERRAIEGRMSQLPASGAG</sequence>
<evidence type="ECO:0000313" key="10">
    <source>
        <dbReference type="Proteomes" id="UP000700706"/>
    </source>
</evidence>
<feature type="domain" description="Cytochrome c-type biogenesis protein H TPR" evidence="8">
    <location>
        <begin position="324"/>
        <end position="445"/>
    </location>
</feature>
<dbReference type="PANTHER" id="PTHR47870">
    <property type="entry name" value="CYTOCHROME C-TYPE BIOGENESIS PROTEIN CCMH"/>
    <property type="match status" value="1"/>
</dbReference>
<comment type="caution">
    <text evidence="9">The sequence shown here is derived from an EMBL/GenBank/DDBJ whole genome shotgun (WGS) entry which is preliminary data.</text>
</comment>
<dbReference type="PROSITE" id="PS50005">
    <property type="entry name" value="TPR"/>
    <property type="match status" value="1"/>
</dbReference>
<protein>
    <submittedName>
        <fullName evidence="9">C-type cytochrome biogenesis protein CcmI</fullName>
    </submittedName>
</protein>
<evidence type="ECO:0000256" key="7">
    <source>
        <dbReference type="SAM" id="Phobius"/>
    </source>
</evidence>
<dbReference type="NCBIfam" id="TIGR03142">
    <property type="entry name" value="cytochro_ccmI"/>
    <property type="match status" value="1"/>
</dbReference>
<feature type="region of interest" description="Disordered" evidence="6">
    <location>
        <begin position="443"/>
        <end position="463"/>
    </location>
</feature>
<dbReference type="EMBL" id="JAEKLZ010000179">
    <property type="protein sequence ID" value="MBW8725626.1"/>
    <property type="molecule type" value="Genomic_DNA"/>
</dbReference>
<evidence type="ECO:0000256" key="6">
    <source>
        <dbReference type="SAM" id="MobiDB-lite"/>
    </source>
</evidence>
<keyword evidence="7" id="KW-1133">Transmembrane helix</keyword>
<dbReference type="GO" id="GO:0030313">
    <property type="term" value="C:cell envelope"/>
    <property type="evidence" value="ECO:0007669"/>
    <property type="project" value="UniProtKB-SubCell"/>
</dbReference>
<dbReference type="Pfam" id="PF23914">
    <property type="entry name" value="TPR_CcmH_CycH"/>
    <property type="match status" value="2"/>
</dbReference>
<dbReference type="InterPro" id="IPR051263">
    <property type="entry name" value="C-type_cytochrome_biogenesis"/>
</dbReference>
<accession>A0A952FNS0</accession>
<dbReference type="SUPFAM" id="SSF48452">
    <property type="entry name" value="TPR-like"/>
    <property type="match status" value="1"/>
</dbReference>
<organism evidence="9 10">
    <name type="scientific">Inquilinus limosus</name>
    <dbReference type="NCBI Taxonomy" id="171674"/>
    <lineage>
        <taxon>Bacteria</taxon>
        <taxon>Pseudomonadati</taxon>
        <taxon>Pseudomonadota</taxon>
        <taxon>Alphaproteobacteria</taxon>
        <taxon>Rhodospirillales</taxon>
        <taxon>Rhodospirillaceae</taxon>
        <taxon>Inquilinus</taxon>
    </lineage>
</organism>
<proteinExistence type="predicted"/>
<dbReference type="Proteomes" id="UP000700706">
    <property type="component" value="Unassembled WGS sequence"/>
</dbReference>
<evidence type="ECO:0000256" key="1">
    <source>
        <dbReference type="ARBA" id="ARBA00004196"/>
    </source>
</evidence>
<feature type="transmembrane region" description="Helical" evidence="7">
    <location>
        <begin position="94"/>
        <end position="112"/>
    </location>
</feature>
<dbReference type="AlphaFoldDB" id="A0A952FNS0"/>
<feature type="region of interest" description="Disordered" evidence="6">
    <location>
        <begin position="285"/>
        <end position="311"/>
    </location>
</feature>
<keyword evidence="4 5" id="KW-0802">TPR repeat</keyword>
<feature type="transmembrane region" description="Helical" evidence="7">
    <location>
        <begin position="6"/>
        <end position="22"/>
    </location>
</feature>
<feature type="repeat" description="TPR" evidence="5">
    <location>
        <begin position="338"/>
        <end position="371"/>
    </location>
</feature>
<keyword evidence="2" id="KW-0677">Repeat</keyword>
<dbReference type="InterPro" id="IPR056413">
    <property type="entry name" value="TPR_CcmH_CycH"/>
</dbReference>
<evidence type="ECO:0000256" key="3">
    <source>
        <dbReference type="ARBA" id="ARBA00022748"/>
    </source>
</evidence>
<dbReference type="GO" id="GO:0017004">
    <property type="term" value="P:cytochrome complex assembly"/>
    <property type="evidence" value="ECO:0007669"/>
    <property type="project" value="UniProtKB-KW"/>
</dbReference>
<keyword evidence="7" id="KW-0472">Membrane</keyword>
<reference evidence="9" key="1">
    <citation type="submission" date="2020-06" db="EMBL/GenBank/DDBJ databases">
        <title>Stable isotope informed genome-resolved metagenomics uncovers potential trophic interactions in rhizosphere soil.</title>
        <authorList>
            <person name="Starr E.P."/>
            <person name="Shi S."/>
            <person name="Blazewicz S.J."/>
            <person name="Koch B.J."/>
            <person name="Probst A.J."/>
            <person name="Hungate B.A."/>
            <person name="Pett-Ridge J."/>
            <person name="Firestone M.K."/>
            <person name="Banfield J.F."/>
        </authorList>
    </citation>
    <scope>NUCLEOTIDE SEQUENCE</scope>
    <source>
        <strain evidence="9">YM_69_17</strain>
    </source>
</reference>
<evidence type="ECO:0000256" key="5">
    <source>
        <dbReference type="PROSITE-ProRule" id="PRU00339"/>
    </source>
</evidence>
<evidence type="ECO:0000256" key="4">
    <source>
        <dbReference type="ARBA" id="ARBA00022803"/>
    </source>
</evidence>
<dbReference type="InterPro" id="IPR011990">
    <property type="entry name" value="TPR-like_helical_dom_sf"/>
</dbReference>